<keyword evidence="3" id="KW-1185">Reference proteome</keyword>
<organism evidence="2 3">
    <name type="scientific">Brenneria populi</name>
    <dbReference type="NCBI Taxonomy" id="1505588"/>
    <lineage>
        <taxon>Bacteria</taxon>
        <taxon>Pseudomonadati</taxon>
        <taxon>Pseudomonadota</taxon>
        <taxon>Gammaproteobacteria</taxon>
        <taxon>Enterobacterales</taxon>
        <taxon>Pectobacteriaceae</taxon>
        <taxon>Brenneria</taxon>
    </lineage>
</organism>
<evidence type="ECO:0008006" key="4">
    <source>
        <dbReference type="Google" id="ProtNLM"/>
    </source>
</evidence>
<accession>A0ABU6JX08</accession>
<keyword evidence="1" id="KW-0812">Transmembrane</keyword>
<evidence type="ECO:0000256" key="1">
    <source>
        <dbReference type="SAM" id="Phobius"/>
    </source>
</evidence>
<feature type="transmembrane region" description="Helical" evidence="1">
    <location>
        <begin position="57"/>
        <end position="78"/>
    </location>
</feature>
<evidence type="ECO:0000313" key="2">
    <source>
        <dbReference type="EMBL" id="MEC5345309.1"/>
    </source>
</evidence>
<protein>
    <recommendedName>
        <fullName evidence="4">Type VI secretion protein</fullName>
    </recommendedName>
</protein>
<proteinExistence type="predicted"/>
<dbReference type="PROSITE" id="PS51257">
    <property type="entry name" value="PROKAR_LIPOPROTEIN"/>
    <property type="match status" value="1"/>
</dbReference>
<dbReference type="Proteomes" id="UP001309705">
    <property type="component" value="Unassembled WGS sequence"/>
</dbReference>
<name>A0ABU6JX08_9GAMM</name>
<evidence type="ECO:0000313" key="3">
    <source>
        <dbReference type="Proteomes" id="UP001309705"/>
    </source>
</evidence>
<reference evidence="2 3" key="1">
    <citation type="journal article" date="2017" name="Int. J. Syst. Evol. Microbiol.">
        <title>Brenneria populi subsp. brevivirga subsp. nov. isolated from symptomatic bark of Populus x euramericana canker, and description of Brenneria populi subsp. populi subsp. nov.</title>
        <authorList>
            <person name="Zheng M.H."/>
            <person name="Piao C.G."/>
            <person name="Xue H."/>
            <person name="Guo M.W."/>
            <person name="Li Y."/>
        </authorList>
    </citation>
    <scope>NUCLEOTIDE SEQUENCE [LARGE SCALE GENOMIC DNA]</scope>
    <source>
        <strain evidence="2 3">D9-5</strain>
    </source>
</reference>
<comment type="caution">
    <text evidence="2">The sequence shown here is derived from an EMBL/GenBank/DDBJ whole genome shotgun (WGS) entry which is preliminary data.</text>
</comment>
<gene>
    <name evidence="2" type="ORF">VSX58_22275</name>
</gene>
<keyword evidence="1" id="KW-1133">Transmembrane helix</keyword>
<sequence length="383" mass="42640">MSWNRPVITPMAEPEPPVVSRWMSALLLVGFGCLSGRMLFPNGIPLPGVPLKLNTNWLLIASALSLLWIIVLGLRFYFYGNRLERYRLWQEECRKADAAWQQWALRHMTLIKSVVLLPRKITASMIRRVAQDIEVSTGLVKPIDYLPAGSESRLSLLLSLAAEDIAALPQEIALNINIILNESLSDDASAHQMFTSAWQQHIGDIRGWQNLTFHQYLSPIIMETWIKTPTLTATLVLVVQHADDNDFSDGLAVMLMMNDDHARLWGFGDKKKIYRPMVVTPEEAAAQYRLFINTQQPAREAKGLLLADSGSSHHTADITQQSLEGGGRLDAGRVLNLETFIGPSGPAGAWLAMALAADLTVSHQGNYLVLAQDDRQWVIGTIQ</sequence>
<dbReference type="EMBL" id="JAYWTM010000055">
    <property type="protein sequence ID" value="MEC5345309.1"/>
    <property type="molecule type" value="Genomic_DNA"/>
</dbReference>
<dbReference type="RefSeq" id="WP_327619964.1">
    <property type="nucleotide sequence ID" value="NZ_JAYWTM010000055.1"/>
</dbReference>
<keyword evidence="1" id="KW-0472">Membrane</keyword>